<reference evidence="1" key="2">
    <citation type="submission" date="2023-04" db="EMBL/GenBank/DDBJ databases">
        <authorList>
            <person name="Bu L."/>
            <person name="Lu L."/>
            <person name="Laidemitt M.R."/>
            <person name="Zhang S.M."/>
            <person name="Mutuku M."/>
            <person name="Mkoji G."/>
            <person name="Steinauer M."/>
            <person name="Loker E.S."/>
        </authorList>
    </citation>
    <scope>NUCLEOTIDE SEQUENCE</scope>
    <source>
        <strain evidence="1">KasaAsao</strain>
        <tissue evidence="1">Whole Snail</tissue>
    </source>
</reference>
<gene>
    <name evidence="1" type="ORF">Bpfe_031124</name>
</gene>
<dbReference type="Proteomes" id="UP001233172">
    <property type="component" value="Unassembled WGS sequence"/>
</dbReference>
<comment type="caution">
    <text evidence="1">The sequence shown here is derived from an EMBL/GenBank/DDBJ whole genome shotgun (WGS) entry which is preliminary data.</text>
</comment>
<accession>A0AAD8ANA5</accession>
<proteinExistence type="predicted"/>
<keyword evidence="2" id="KW-1185">Reference proteome</keyword>
<evidence type="ECO:0000313" key="2">
    <source>
        <dbReference type="Proteomes" id="UP001233172"/>
    </source>
</evidence>
<evidence type="ECO:0000313" key="1">
    <source>
        <dbReference type="EMBL" id="KAK0039447.1"/>
    </source>
</evidence>
<dbReference type="AlphaFoldDB" id="A0AAD8ANA5"/>
<name>A0AAD8ANA5_BIOPF</name>
<reference evidence="1" key="1">
    <citation type="journal article" date="2023" name="PLoS Negl. Trop. Dis.">
        <title>A genome sequence for Biomphalaria pfeifferi, the major vector snail for the human-infecting parasite Schistosoma mansoni.</title>
        <authorList>
            <person name="Bu L."/>
            <person name="Lu L."/>
            <person name="Laidemitt M.R."/>
            <person name="Zhang S.M."/>
            <person name="Mutuku M."/>
            <person name="Mkoji G."/>
            <person name="Steinauer M."/>
            <person name="Loker E.S."/>
        </authorList>
    </citation>
    <scope>NUCLEOTIDE SEQUENCE</scope>
    <source>
        <strain evidence="1">KasaAsao</strain>
    </source>
</reference>
<protein>
    <submittedName>
        <fullName evidence="1">Uncharacterized protein</fullName>
    </submittedName>
</protein>
<sequence>MIMNPVLELLNTHTVALRPAWLPHRSQCMNPDDYSTTISTALAAPTIPGLPNYLPPMKPSHLPMDDWLAQVAVHMSDSAYGFIADIWTSILSRKDPAITPSLFLLWNEQIPKPTPLTSLFWLFVCEVWPLLNSYPALATLLSRRHPSALPLSAFHPPQPFMIPMSQHYNTSGSRPSAPAHGGYQSPTHIPLGTLLSQNMTRADRERMSQMSIDHVPIYSSGLNNAVTLEDHILTPSGTHAFVRTLESGFVASRDMTEIGGHAHTPCVESTHHVDAIINLRRQIMSGLNVHPGLSTTISNVYGVPGGWIRCLSEDLFCVSLDPNSREPWGMNDERVKVNGKNIHHMVPNIMPRVWFGWTGTQRWLPQLDEFKPHFEWTAAYLQHRPTAIQLLFEPDRYHLREAKFEARSKRHDTLNKAGRFVSNADQTAAPTSALESAFKSLSPAFAAFK</sequence>
<dbReference type="EMBL" id="JASAOG010000447">
    <property type="protein sequence ID" value="KAK0039447.1"/>
    <property type="molecule type" value="Genomic_DNA"/>
</dbReference>
<organism evidence="1 2">
    <name type="scientific">Biomphalaria pfeifferi</name>
    <name type="common">Bloodfluke planorb</name>
    <name type="synonym">Freshwater snail</name>
    <dbReference type="NCBI Taxonomy" id="112525"/>
    <lineage>
        <taxon>Eukaryota</taxon>
        <taxon>Metazoa</taxon>
        <taxon>Spiralia</taxon>
        <taxon>Lophotrochozoa</taxon>
        <taxon>Mollusca</taxon>
        <taxon>Gastropoda</taxon>
        <taxon>Heterobranchia</taxon>
        <taxon>Euthyneura</taxon>
        <taxon>Panpulmonata</taxon>
        <taxon>Hygrophila</taxon>
        <taxon>Lymnaeoidea</taxon>
        <taxon>Planorbidae</taxon>
        <taxon>Biomphalaria</taxon>
    </lineage>
</organism>